<dbReference type="InterPro" id="IPR053137">
    <property type="entry name" value="NLR-like"/>
</dbReference>
<dbReference type="EMBL" id="JAVHJL010000003">
    <property type="protein sequence ID" value="KAK6506872.1"/>
    <property type="molecule type" value="Genomic_DNA"/>
</dbReference>
<evidence type="ECO:0000256" key="2">
    <source>
        <dbReference type="PROSITE-ProRule" id="PRU00221"/>
    </source>
</evidence>
<comment type="caution">
    <text evidence="4">The sequence shown here is derived from an EMBL/GenBank/DDBJ whole genome shotgun (WGS) entry which is preliminary data.</text>
</comment>
<dbReference type="InterPro" id="IPR015943">
    <property type="entry name" value="WD40/YVTN_repeat-like_dom_sf"/>
</dbReference>
<dbReference type="Gene3D" id="2.130.10.10">
    <property type="entry name" value="YVTN repeat-like/Quinoprotein amine dehydrogenase"/>
    <property type="match status" value="2"/>
</dbReference>
<feature type="domain" description="NACHT" evidence="3">
    <location>
        <begin position="307"/>
        <end position="450"/>
    </location>
</feature>
<dbReference type="SUPFAM" id="SSF52540">
    <property type="entry name" value="P-loop containing nucleoside triphosphate hydrolases"/>
    <property type="match status" value="1"/>
</dbReference>
<evidence type="ECO:0000313" key="4">
    <source>
        <dbReference type="EMBL" id="KAK6506872.1"/>
    </source>
</evidence>
<dbReference type="PANTHER" id="PTHR46082:SF11">
    <property type="entry name" value="AAA+ ATPASE DOMAIN-CONTAINING PROTEIN-RELATED"/>
    <property type="match status" value="1"/>
</dbReference>
<dbReference type="SUPFAM" id="SSF82171">
    <property type="entry name" value="DPP6 N-terminal domain-like"/>
    <property type="match status" value="1"/>
</dbReference>
<dbReference type="InterPro" id="IPR056884">
    <property type="entry name" value="NPHP3-like_N"/>
</dbReference>
<gene>
    <name evidence="4" type="ORF">TWF481_005332</name>
</gene>
<organism evidence="4 5">
    <name type="scientific">Arthrobotrys musiformis</name>
    <dbReference type="NCBI Taxonomy" id="47236"/>
    <lineage>
        <taxon>Eukaryota</taxon>
        <taxon>Fungi</taxon>
        <taxon>Dikarya</taxon>
        <taxon>Ascomycota</taxon>
        <taxon>Pezizomycotina</taxon>
        <taxon>Orbiliomycetes</taxon>
        <taxon>Orbiliales</taxon>
        <taxon>Orbiliaceae</taxon>
        <taxon>Arthrobotrys</taxon>
    </lineage>
</organism>
<proteinExistence type="predicted"/>
<dbReference type="PROSITE" id="PS50082">
    <property type="entry name" value="WD_REPEATS_2"/>
    <property type="match status" value="1"/>
</dbReference>
<dbReference type="Pfam" id="PF24883">
    <property type="entry name" value="NPHP3_N"/>
    <property type="match status" value="1"/>
</dbReference>
<accession>A0AAV9WF61</accession>
<keyword evidence="2" id="KW-0853">WD repeat</keyword>
<name>A0AAV9WF61_9PEZI</name>
<dbReference type="SUPFAM" id="SSF50978">
    <property type="entry name" value="WD40 repeat-like"/>
    <property type="match status" value="1"/>
</dbReference>
<dbReference type="InterPro" id="IPR036322">
    <property type="entry name" value="WD40_repeat_dom_sf"/>
</dbReference>
<keyword evidence="1" id="KW-0677">Repeat</keyword>
<dbReference type="Gene3D" id="3.40.50.1580">
    <property type="entry name" value="Nucleoside phosphorylase domain"/>
    <property type="match status" value="1"/>
</dbReference>
<dbReference type="GO" id="GO:0003824">
    <property type="term" value="F:catalytic activity"/>
    <property type="evidence" value="ECO:0007669"/>
    <property type="project" value="InterPro"/>
</dbReference>
<dbReference type="Proteomes" id="UP001370758">
    <property type="component" value="Unassembled WGS sequence"/>
</dbReference>
<dbReference type="Gene3D" id="3.40.50.300">
    <property type="entry name" value="P-loop containing nucleotide triphosphate hydrolases"/>
    <property type="match status" value="1"/>
</dbReference>
<dbReference type="GO" id="GO:0009116">
    <property type="term" value="P:nucleoside metabolic process"/>
    <property type="evidence" value="ECO:0007669"/>
    <property type="project" value="InterPro"/>
</dbReference>
<reference evidence="4 5" key="1">
    <citation type="submission" date="2023-08" db="EMBL/GenBank/DDBJ databases">
        <authorList>
            <person name="Palmer J.M."/>
        </authorList>
    </citation>
    <scope>NUCLEOTIDE SEQUENCE [LARGE SCALE GENOMIC DNA]</scope>
    <source>
        <strain evidence="4 5">TWF481</strain>
    </source>
</reference>
<dbReference type="SMART" id="SM00320">
    <property type="entry name" value="WD40"/>
    <property type="match status" value="3"/>
</dbReference>
<sequence length="1444" mass="161495">MDLDFEIDDYTIGWVCALPLEFEAATAVLDKIHPQIPIPSQKDTNCYKLGQIGSYNIVLACLPPGSMGTTSAAIVVTNMRSSFPSVENCLMVGIGGGAPLLPQNDIRLGDVVVGVPKGTHGGILPYHFGKTIQEGKFIQTGKYLNGPPMLFLNAISKLQSEFRELYATMADALTKNPVPQKERLSQERDVLCFEMEAEGIVNTLPFLVVRGICDYSDSHKNKVWQPYAALAAAAFARALILNLPIREMGEGNEKASKMPISLPVAKGAAFGSFGTDGEPLCLDNTRENLLGAITNWVGSTNAEATRPIFWLSGGAGTGKSTIARTVAKRLKDEGLLDGSFFFRRGSEDCSKAEKFMTTLANDLRFHVYGFGTGIQKALQKDPRVIGVTLREQFEELIRRPMIEAKPIRRTILVVDALDECDDENHVLVIVKSLALATEIDNSIRVFITSRGEAFINDIFKALPQVVQKRILHDVEKLEIENDIRVFLKHELAVIRITRGLPEFWPTSTEIERLVGIASPLFIVAANICRMLSSRKFRPDVQLSDLLGCKSGSLVMEANPQRSLRLTYKYILNQSLTDTTRAQQKRIIFEFKNIVGVIVLLERPLTLSCLSKLVDMDEKDVGMRLDGFRSVLHVPTQADDTLKTLHLSFREYLFDVDTKEETPFWLSEHEIHRNIAHRCIELMKTRLKKNICGLPSPCVFRDEILPDIINQTLTPDIGYACRYWVTHLVKAQEKLLDGGQIHQFLQEYCLEWLEATALLGTYHSNIYAIMELKSIASASEAEDLIKYLYDLERFTQYNTQIIAEVPLQVYDSALLWSPTESLVRKRFFDKHLEWVKIAPRVLENWHSRIHKFEYTSRFVQAIAFSPGGESIAVASQRRIDIWDCTSGALRQTINFGDRGLWIHEVEFFQGGRCLAISIGDKIEILDVGSGERVHGLDIAKHNGYVKFSSDSRFIVALGKDKKINMWSTDSWDMVKSLSNRTSDSVRFDISPDFGLLAICNDPNTTLTLVMQDIDSCATFQEEEYPIAIAGVDPDYSLCSVVVRFSPNGRYLVQIFGRWFTRHLKFYRVYRSTGLERFGEDLITVRSSLANSNTLEFISNDKIAIPGDGAGIIEIWDISSATKLMSFCATSGGDPISAITVSLKRGLLATMNHRLGGVDLLDMASPGFLAPGLDEGFHLATGHNRGSVSTDEDVDSPEFEDSNVYSVKSPSAQGRFISGVFSPDSSLFAVLATGVSGIESIFVLDTANPKWIPLCKLDDFTPAWVNIEVPSYIEWFAFSLDGTLLATKSADNIHVWRTDNWVKLHAGRDFVASVYEASRDQPGYPATPNASGSHEIIQEIHTGSGPAYFKYSLLEQDTNNISEKPRYKLDEIEKGWVVCETTGERFLWIPPDYRPKIDFRRPGPPRYPQLYADFVESSIAFEFDHGIQLLQLDPGLYKSGSRAGWI</sequence>
<dbReference type="PANTHER" id="PTHR46082">
    <property type="entry name" value="ATP/GTP-BINDING PROTEIN-RELATED"/>
    <property type="match status" value="1"/>
</dbReference>
<protein>
    <recommendedName>
        <fullName evidence="3">NACHT domain-containing protein</fullName>
    </recommendedName>
</protein>
<evidence type="ECO:0000256" key="1">
    <source>
        <dbReference type="ARBA" id="ARBA00022737"/>
    </source>
</evidence>
<feature type="repeat" description="WD" evidence="2">
    <location>
        <begin position="944"/>
        <end position="975"/>
    </location>
</feature>
<dbReference type="InterPro" id="IPR001680">
    <property type="entry name" value="WD40_rpt"/>
</dbReference>
<keyword evidence="5" id="KW-1185">Reference proteome</keyword>
<evidence type="ECO:0000313" key="5">
    <source>
        <dbReference type="Proteomes" id="UP001370758"/>
    </source>
</evidence>
<dbReference type="InterPro" id="IPR007111">
    <property type="entry name" value="NACHT_NTPase"/>
</dbReference>
<dbReference type="InterPro" id="IPR035994">
    <property type="entry name" value="Nucleoside_phosphorylase_sf"/>
</dbReference>
<evidence type="ECO:0000259" key="3">
    <source>
        <dbReference type="PROSITE" id="PS50837"/>
    </source>
</evidence>
<dbReference type="PROSITE" id="PS50837">
    <property type="entry name" value="NACHT"/>
    <property type="match status" value="1"/>
</dbReference>
<dbReference type="SUPFAM" id="SSF53167">
    <property type="entry name" value="Purine and uridine phosphorylases"/>
    <property type="match status" value="1"/>
</dbReference>
<dbReference type="InterPro" id="IPR027417">
    <property type="entry name" value="P-loop_NTPase"/>
</dbReference>